<dbReference type="PANTHER" id="PTHR43132:SF6">
    <property type="entry name" value="HTH-TYPE TRANSCRIPTIONAL REPRESSOR CZRA"/>
    <property type="match status" value="1"/>
</dbReference>
<dbReference type="CDD" id="cd00090">
    <property type="entry name" value="HTH_ARSR"/>
    <property type="match status" value="1"/>
</dbReference>
<dbReference type="InterPro" id="IPR036390">
    <property type="entry name" value="WH_DNA-bd_sf"/>
</dbReference>
<dbReference type="PROSITE" id="PS50987">
    <property type="entry name" value="HTH_ARSR_2"/>
    <property type="match status" value="1"/>
</dbReference>
<dbReference type="InterPro" id="IPR001845">
    <property type="entry name" value="HTH_ArsR_DNA-bd_dom"/>
</dbReference>
<evidence type="ECO:0000256" key="2">
    <source>
        <dbReference type="ARBA" id="ARBA00023125"/>
    </source>
</evidence>
<keyword evidence="2" id="KW-0238">DNA-binding</keyword>
<sequence length="105" mass="11894">MEMENKKNLTIEECEALADVFKSLSSHVRIHILCALKDGEKSAGEIAKIINASFANTSQNLKDLYNLGLLKKRRVGQFVYYSLADDSVLELLNLVYKLRFRAVKS</sequence>
<dbReference type="GO" id="GO:0003677">
    <property type="term" value="F:DNA binding"/>
    <property type="evidence" value="ECO:0007669"/>
    <property type="project" value="UniProtKB-KW"/>
</dbReference>
<organism evidence="5">
    <name type="scientific">Dictyoglomus thermophilum</name>
    <dbReference type="NCBI Taxonomy" id="14"/>
    <lineage>
        <taxon>Bacteria</taxon>
        <taxon>Pseudomonadati</taxon>
        <taxon>Dictyoglomota</taxon>
        <taxon>Dictyoglomia</taxon>
        <taxon>Dictyoglomales</taxon>
        <taxon>Dictyoglomaceae</taxon>
        <taxon>Dictyoglomus</taxon>
    </lineage>
</organism>
<dbReference type="EMBL" id="DTIN01000014">
    <property type="protein sequence ID" value="HFX13389.1"/>
    <property type="molecule type" value="Genomic_DNA"/>
</dbReference>
<dbReference type="Gene3D" id="1.10.10.10">
    <property type="entry name" value="Winged helix-like DNA-binding domain superfamily/Winged helix DNA-binding domain"/>
    <property type="match status" value="1"/>
</dbReference>
<dbReference type="PRINTS" id="PR00778">
    <property type="entry name" value="HTHARSR"/>
</dbReference>
<name>A0A7C3MJW1_DICTH</name>
<keyword evidence="1" id="KW-0805">Transcription regulation</keyword>
<comment type="caution">
    <text evidence="5">The sequence shown here is derived from an EMBL/GenBank/DDBJ whole genome shotgun (WGS) entry which is preliminary data.</text>
</comment>
<dbReference type="AlphaFoldDB" id="A0A7C3MJW1"/>
<dbReference type="InterPro" id="IPR036388">
    <property type="entry name" value="WH-like_DNA-bd_sf"/>
</dbReference>
<dbReference type="PANTHER" id="PTHR43132">
    <property type="entry name" value="ARSENICAL RESISTANCE OPERON REPRESSOR ARSR-RELATED"/>
    <property type="match status" value="1"/>
</dbReference>
<dbReference type="GO" id="GO:0003700">
    <property type="term" value="F:DNA-binding transcription factor activity"/>
    <property type="evidence" value="ECO:0007669"/>
    <property type="project" value="InterPro"/>
</dbReference>
<dbReference type="InterPro" id="IPR011991">
    <property type="entry name" value="ArsR-like_HTH"/>
</dbReference>
<dbReference type="SUPFAM" id="SSF46785">
    <property type="entry name" value="Winged helix' DNA-binding domain"/>
    <property type="match status" value="1"/>
</dbReference>
<accession>A0A7C3MJW1</accession>
<gene>
    <name evidence="5" type="ORF">ENW00_04405</name>
</gene>
<proteinExistence type="predicted"/>
<feature type="domain" description="HTH arsR-type" evidence="4">
    <location>
        <begin position="9"/>
        <end position="103"/>
    </location>
</feature>
<evidence type="ECO:0000259" key="4">
    <source>
        <dbReference type="PROSITE" id="PS50987"/>
    </source>
</evidence>
<evidence type="ECO:0000256" key="3">
    <source>
        <dbReference type="ARBA" id="ARBA00023163"/>
    </source>
</evidence>
<dbReference type="SMART" id="SM00418">
    <property type="entry name" value="HTH_ARSR"/>
    <property type="match status" value="1"/>
</dbReference>
<keyword evidence="3" id="KW-0804">Transcription</keyword>
<protein>
    <submittedName>
        <fullName evidence="5">ArsR family transcriptional regulator</fullName>
    </submittedName>
</protein>
<dbReference type="Pfam" id="PF01022">
    <property type="entry name" value="HTH_5"/>
    <property type="match status" value="1"/>
</dbReference>
<evidence type="ECO:0000313" key="5">
    <source>
        <dbReference type="EMBL" id="HFX13389.1"/>
    </source>
</evidence>
<evidence type="ECO:0000256" key="1">
    <source>
        <dbReference type="ARBA" id="ARBA00023015"/>
    </source>
</evidence>
<dbReference type="InterPro" id="IPR051011">
    <property type="entry name" value="Metal_resp_trans_reg"/>
</dbReference>
<reference evidence="5" key="1">
    <citation type="journal article" date="2020" name="mSystems">
        <title>Genome- and Community-Level Interaction Insights into Carbon Utilization and Element Cycling Functions of Hydrothermarchaeota in Hydrothermal Sediment.</title>
        <authorList>
            <person name="Zhou Z."/>
            <person name="Liu Y."/>
            <person name="Xu W."/>
            <person name="Pan J."/>
            <person name="Luo Z.H."/>
            <person name="Li M."/>
        </authorList>
    </citation>
    <scope>NUCLEOTIDE SEQUENCE [LARGE SCALE GENOMIC DNA]</scope>
    <source>
        <strain evidence="5">SpSt-81</strain>
    </source>
</reference>
<dbReference type="NCBIfam" id="NF033788">
    <property type="entry name" value="HTH_metalloreg"/>
    <property type="match status" value="1"/>
</dbReference>